<proteinExistence type="predicted"/>
<comment type="caution">
    <text evidence="2">The sequence shown here is derived from an EMBL/GenBank/DDBJ whole genome shotgun (WGS) entry which is preliminary data.</text>
</comment>
<protein>
    <recommendedName>
        <fullName evidence="1">Aminoglycoside phosphotransferase domain-containing protein</fullName>
    </recommendedName>
</protein>
<dbReference type="SUPFAM" id="SSF56112">
    <property type="entry name" value="Protein kinase-like (PK-like)"/>
    <property type="match status" value="1"/>
</dbReference>
<gene>
    <name evidence="2" type="ORF">GPM918_LOCUS23690</name>
    <name evidence="3" type="ORF">SRO942_LOCUS23688</name>
</gene>
<dbReference type="Proteomes" id="UP000681722">
    <property type="component" value="Unassembled WGS sequence"/>
</dbReference>
<name>A0A814WMK6_9BILA</name>
<dbReference type="AlphaFoldDB" id="A0A814WMK6"/>
<accession>A0A814WMK6</accession>
<evidence type="ECO:0000313" key="4">
    <source>
        <dbReference type="Proteomes" id="UP000663829"/>
    </source>
</evidence>
<dbReference type="Gene3D" id="3.90.1200.10">
    <property type="match status" value="1"/>
</dbReference>
<evidence type="ECO:0000313" key="3">
    <source>
        <dbReference type="EMBL" id="CAF3964904.1"/>
    </source>
</evidence>
<sequence>MTTDRDEQLQFEQLVQKIAPQSMLVRTWQLKGGMSAQMTALEIKHSDGKTSRMIVRRPGAESLKRQHVAQDEFKLLQMIQSLGLATQTPYHFDESGSIFSTPYLVIEYIEGKIEFAPSNLGDFILQFATQLTKIHRQPSSMLDEYFLSKHAHRFADTFYDKQLTANVDTWLDEEHICTTLDSVWPLPQRNTSVLLHGDFWPGNVLWRNEKLVAVIDWEDATVGDPLTDLAISRLDIAWIFSIDAMYSFTRHYQSQMNIDYTDLPYWDLYAALRFVRLASSNLAEWAAFFHPVDRHDITEQRIREHYRVFLNQAFDKLTPVQ</sequence>
<dbReference type="Pfam" id="PF01636">
    <property type="entry name" value="APH"/>
    <property type="match status" value="1"/>
</dbReference>
<feature type="domain" description="Aminoglycoside phosphotransferase" evidence="1">
    <location>
        <begin position="47"/>
        <end position="233"/>
    </location>
</feature>
<dbReference type="EMBL" id="CAJOBC010008560">
    <property type="protein sequence ID" value="CAF3964904.1"/>
    <property type="molecule type" value="Genomic_DNA"/>
</dbReference>
<dbReference type="PANTHER" id="PTHR21310">
    <property type="entry name" value="AMINOGLYCOSIDE PHOSPHOTRANSFERASE-RELATED-RELATED"/>
    <property type="match status" value="1"/>
</dbReference>
<dbReference type="InterPro" id="IPR011009">
    <property type="entry name" value="Kinase-like_dom_sf"/>
</dbReference>
<dbReference type="Proteomes" id="UP000663829">
    <property type="component" value="Unassembled WGS sequence"/>
</dbReference>
<evidence type="ECO:0000259" key="1">
    <source>
        <dbReference type="Pfam" id="PF01636"/>
    </source>
</evidence>
<dbReference type="EMBL" id="CAJNOQ010008560">
    <property type="protein sequence ID" value="CAF1200431.1"/>
    <property type="molecule type" value="Genomic_DNA"/>
</dbReference>
<organism evidence="2 4">
    <name type="scientific">Didymodactylos carnosus</name>
    <dbReference type="NCBI Taxonomy" id="1234261"/>
    <lineage>
        <taxon>Eukaryota</taxon>
        <taxon>Metazoa</taxon>
        <taxon>Spiralia</taxon>
        <taxon>Gnathifera</taxon>
        <taxon>Rotifera</taxon>
        <taxon>Eurotatoria</taxon>
        <taxon>Bdelloidea</taxon>
        <taxon>Philodinida</taxon>
        <taxon>Philodinidae</taxon>
        <taxon>Didymodactylos</taxon>
    </lineage>
</organism>
<dbReference type="InterPro" id="IPR002575">
    <property type="entry name" value="Aminoglycoside_PTrfase"/>
</dbReference>
<dbReference type="InterPro" id="IPR051678">
    <property type="entry name" value="AGP_Transferase"/>
</dbReference>
<dbReference type="Gene3D" id="3.30.200.20">
    <property type="entry name" value="Phosphorylase Kinase, domain 1"/>
    <property type="match status" value="1"/>
</dbReference>
<reference evidence="2" key="1">
    <citation type="submission" date="2021-02" db="EMBL/GenBank/DDBJ databases">
        <authorList>
            <person name="Nowell W R."/>
        </authorList>
    </citation>
    <scope>NUCLEOTIDE SEQUENCE</scope>
</reference>
<evidence type="ECO:0000313" key="2">
    <source>
        <dbReference type="EMBL" id="CAF1200431.1"/>
    </source>
</evidence>
<dbReference type="OrthoDB" id="434771at2759"/>
<keyword evidence="4" id="KW-1185">Reference proteome</keyword>